<accession>A0A085MV96</accession>
<dbReference type="Proteomes" id="UP000030758">
    <property type="component" value="Unassembled WGS sequence"/>
</dbReference>
<protein>
    <submittedName>
        <fullName evidence="2">Uncharacterized protein</fullName>
    </submittedName>
</protein>
<proteinExistence type="predicted"/>
<dbReference type="EMBL" id="KL367634">
    <property type="protein sequence ID" value="KFD61142.1"/>
    <property type="molecule type" value="Genomic_DNA"/>
</dbReference>
<feature type="region of interest" description="Disordered" evidence="1">
    <location>
        <begin position="50"/>
        <end position="78"/>
    </location>
</feature>
<evidence type="ECO:0000256" key="1">
    <source>
        <dbReference type="SAM" id="MobiDB-lite"/>
    </source>
</evidence>
<evidence type="ECO:0000313" key="2">
    <source>
        <dbReference type="EMBL" id="KFD61142.1"/>
    </source>
</evidence>
<sequence length="186" mass="20814">MTFTGKIICSAAAAKEYLRDELGKLDEWPQINVNEPMEMDQEGRTKLKELNGGKLTKSNRPSTARNDSDRGQVNATATRSLRQRERYGKVKLSLICKLRKINDVANVIPLRLASGALAVYLELSDSENKNVERLKDLRRLASLFGGVPEKELTCAFVTGLPDSIWQLLRAGCRMEDLTLEHVLARA</sequence>
<name>A0A085MV96_9BILA</name>
<reference evidence="2" key="1">
    <citation type="journal article" date="2014" name="Nat. Genet.">
        <title>Genome and transcriptome of the porcine whipworm Trichuris suis.</title>
        <authorList>
            <person name="Jex A.R."/>
            <person name="Nejsum P."/>
            <person name="Schwarz E.M."/>
            <person name="Hu L."/>
            <person name="Young N.D."/>
            <person name="Hall R.S."/>
            <person name="Korhonen P.K."/>
            <person name="Liao S."/>
            <person name="Thamsborg S."/>
            <person name="Xia J."/>
            <person name="Xu P."/>
            <person name="Wang S."/>
            <person name="Scheerlinck J.P."/>
            <person name="Hofmann A."/>
            <person name="Sternberg P.W."/>
            <person name="Wang J."/>
            <person name="Gasser R.B."/>
        </authorList>
    </citation>
    <scope>NUCLEOTIDE SEQUENCE [LARGE SCALE GENOMIC DNA]</scope>
    <source>
        <strain evidence="2">DCEP-RM93F</strain>
    </source>
</reference>
<feature type="compositionally biased region" description="Polar residues" evidence="1">
    <location>
        <begin position="56"/>
        <end position="78"/>
    </location>
</feature>
<dbReference type="AlphaFoldDB" id="A0A085MV96"/>
<organism evidence="2">
    <name type="scientific">Trichuris suis</name>
    <name type="common">pig whipworm</name>
    <dbReference type="NCBI Taxonomy" id="68888"/>
    <lineage>
        <taxon>Eukaryota</taxon>
        <taxon>Metazoa</taxon>
        <taxon>Ecdysozoa</taxon>
        <taxon>Nematoda</taxon>
        <taxon>Enoplea</taxon>
        <taxon>Dorylaimia</taxon>
        <taxon>Trichinellida</taxon>
        <taxon>Trichuridae</taxon>
        <taxon>Trichuris</taxon>
    </lineage>
</organism>
<gene>
    <name evidence="2" type="ORF">M514_26685</name>
</gene>